<dbReference type="eggNOG" id="arCOG02219">
    <property type="taxonomic scope" value="Archaea"/>
</dbReference>
<proteinExistence type="predicted"/>
<keyword evidence="3" id="KW-1185">Reference proteome</keyword>
<dbReference type="InParanoid" id="G0EEZ9"/>
<dbReference type="KEGG" id="pfm:Pyrfu_0241"/>
<sequence>MPSEELVTSEFNLLELAYALTRDYGREKAVKILRIVRAFVTVVQATDEDYVEASALRIELKKRGKNLSLIDALGYVLARRLRIPFLTGDREFKDLDGVEYVK</sequence>
<dbReference type="InterPro" id="IPR029060">
    <property type="entry name" value="PIN-like_dom_sf"/>
</dbReference>
<dbReference type="AlphaFoldDB" id="G0EEZ9"/>
<organism evidence="2 3">
    <name type="scientific">Pyrolobus fumarii (strain DSM 11204 / 1A)</name>
    <dbReference type="NCBI Taxonomy" id="694429"/>
    <lineage>
        <taxon>Archaea</taxon>
        <taxon>Thermoproteota</taxon>
        <taxon>Thermoprotei</taxon>
        <taxon>Desulfurococcales</taxon>
        <taxon>Pyrodictiaceae</taxon>
        <taxon>Pyrolobus</taxon>
    </lineage>
</organism>
<dbReference type="Proteomes" id="UP000001037">
    <property type="component" value="Chromosome"/>
</dbReference>
<dbReference type="STRING" id="694429.Pyrfu_0241"/>
<accession>G0EEZ9</accession>
<protein>
    <submittedName>
        <fullName evidence="2">PilT protein domain protein</fullName>
    </submittedName>
</protein>
<name>G0EEZ9_PYRF1</name>
<evidence type="ECO:0000313" key="2">
    <source>
        <dbReference type="EMBL" id="AEM38113.1"/>
    </source>
</evidence>
<dbReference type="SUPFAM" id="SSF88723">
    <property type="entry name" value="PIN domain-like"/>
    <property type="match status" value="1"/>
</dbReference>
<feature type="domain" description="PIN" evidence="1">
    <location>
        <begin position="4"/>
        <end position="97"/>
    </location>
</feature>
<dbReference type="Pfam" id="PF01850">
    <property type="entry name" value="PIN"/>
    <property type="match status" value="1"/>
</dbReference>
<dbReference type="HOGENOM" id="CLU_1987739_0_0_2"/>
<dbReference type="Gene3D" id="3.40.50.1010">
    <property type="entry name" value="5'-nuclease"/>
    <property type="match status" value="1"/>
</dbReference>
<gene>
    <name evidence="2" type="ordered locus">Pyrfu_0241</name>
</gene>
<evidence type="ECO:0000313" key="3">
    <source>
        <dbReference type="Proteomes" id="UP000001037"/>
    </source>
</evidence>
<evidence type="ECO:0000259" key="1">
    <source>
        <dbReference type="Pfam" id="PF01850"/>
    </source>
</evidence>
<dbReference type="EMBL" id="CP002838">
    <property type="protein sequence ID" value="AEM38113.1"/>
    <property type="molecule type" value="Genomic_DNA"/>
</dbReference>
<reference evidence="2 3" key="1">
    <citation type="journal article" date="2011" name="Stand. Genomic Sci.">
        <title>Complete genome sequence of the hyperthermophilic chemolithoautotroph Pyrolobus fumarii type strain (1A).</title>
        <authorList>
            <person name="Anderson I."/>
            <person name="Goker M."/>
            <person name="Nolan M."/>
            <person name="Lucas S."/>
            <person name="Hammon N."/>
            <person name="Deshpande S."/>
            <person name="Cheng J.F."/>
            <person name="Tapia R."/>
            <person name="Han C."/>
            <person name="Goodwin L."/>
            <person name="Pitluck S."/>
            <person name="Huntemann M."/>
            <person name="Liolios K."/>
            <person name="Ivanova N."/>
            <person name="Pagani I."/>
            <person name="Mavromatis K."/>
            <person name="Ovchinikova G."/>
            <person name="Pati A."/>
            <person name="Chen A."/>
            <person name="Palaniappan K."/>
            <person name="Land M."/>
            <person name="Hauser L."/>
            <person name="Brambilla E.M."/>
            <person name="Huber H."/>
            <person name="Yasawong M."/>
            <person name="Rohde M."/>
            <person name="Spring S."/>
            <person name="Abt B."/>
            <person name="Sikorski J."/>
            <person name="Wirth R."/>
            <person name="Detter J.C."/>
            <person name="Woyke T."/>
            <person name="Bristow J."/>
            <person name="Eisen J.A."/>
            <person name="Markowitz V."/>
            <person name="Hugenholtz P."/>
            <person name="Kyrpides N.C."/>
            <person name="Klenk H.P."/>
            <person name="Lapidus A."/>
        </authorList>
    </citation>
    <scope>NUCLEOTIDE SEQUENCE [LARGE SCALE GENOMIC DNA]</scope>
    <source>
        <strain evidence="3">DSM 11204 / 1A</strain>
    </source>
</reference>
<dbReference type="InterPro" id="IPR002716">
    <property type="entry name" value="PIN_dom"/>
</dbReference>